<evidence type="ECO:0000259" key="1">
    <source>
        <dbReference type="Pfam" id="PF04542"/>
    </source>
</evidence>
<dbReference type="InterPro" id="IPR013325">
    <property type="entry name" value="RNA_pol_sigma_r2"/>
</dbReference>
<dbReference type="Proteomes" id="UP001231587">
    <property type="component" value="Unassembled WGS sequence"/>
</dbReference>
<evidence type="ECO:0000259" key="2">
    <source>
        <dbReference type="Pfam" id="PF20239"/>
    </source>
</evidence>
<sequence length="411" mass="47680">MQDKELIPQLFKTEYRKIISVLCKLFGIEQIEIAEDIANDTFLLASETWGLKGIPENPKAWLYTVAKNKTKDYFRRKKRFTENIAPELKNKQSCTQEIELDLSEANIKDSELQMLFAVCNPINSNESQIALALKILCGFGIDEIANALLSTKENINKRLYRAKHNLRVHNVDLSFPSNSNLKKRLDNVLSILYLLFNEGYYSSTSKHTISKDICFEAMRLLYILTENNKTNIPKVNALMALFCFHTSRFEARFDQVGLQVIYKEQNKNKWNLELIAKGETYLNISAKGQEVSKYHLEAGIAFWHTRLNVVEKKKWNNILQLYNRLLQIEYSPITALNRTYALAMAQHKEIALKEALKIDLKQNHLYHVLLAELYCGIDKQNQIAHLDLAIHLTKNENDRKFLIHKKDKVSN</sequence>
<evidence type="ECO:0000313" key="3">
    <source>
        <dbReference type="EMBL" id="MBP1838875.1"/>
    </source>
</evidence>
<dbReference type="OrthoDB" id="9780299at2"/>
<dbReference type="PANTHER" id="PTHR47756">
    <property type="entry name" value="BLL6612 PROTEIN-RELATED"/>
    <property type="match status" value="1"/>
</dbReference>
<dbReference type="EMBL" id="JAUSUU010000001">
    <property type="protein sequence ID" value="MDQ0333652.1"/>
    <property type="molecule type" value="Genomic_DNA"/>
</dbReference>
<feature type="domain" description="DUF6596" evidence="2">
    <location>
        <begin position="184"/>
        <end position="284"/>
    </location>
</feature>
<dbReference type="GO" id="GO:0003700">
    <property type="term" value="F:DNA-binding transcription factor activity"/>
    <property type="evidence" value="ECO:0007669"/>
    <property type="project" value="InterPro"/>
</dbReference>
<dbReference type="InterPro" id="IPR007627">
    <property type="entry name" value="RNA_pol_sigma70_r2"/>
</dbReference>
<keyword evidence="6" id="KW-1185">Reference proteome</keyword>
<evidence type="ECO:0000313" key="4">
    <source>
        <dbReference type="EMBL" id="MDQ0333652.1"/>
    </source>
</evidence>
<dbReference type="NCBIfam" id="TIGR02937">
    <property type="entry name" value="sigma70-ECF"/>
    <property type="match status" value="1"/>
</dbReference>
<dbReference type="InterPro" id="IPR014284">
    <property type="entry name" value="RNA_pol_sigma-70_dom"/>
</dbReference>
<dbReference type="PANTHER" id="PTHR47756:SF2">
    <property type="entry name" value="BLL6612 PROTEIN"/>
    <property type="match status" value="1"/>
</dbReference>
<dbReference type="AlphaFoldDB" id="A0A9X0YHE6"/>
<reference evidence="3" key="1">
    <citation type="submission" date="2021-03" db="EMBL/GenBank/DDBJ databases">
        <title>Genomic Encyclopedia of Type Strains, Phase IV (KMG-IV): sequencing the most valuable type-strain genomes for metagenomic binning, comparative biology and taxonomic classification.</title>
        <authorList>
            <person name="Goeker M."/>
        </authorList>
    </citation>
    <scope>NUCLEOTIDE SEQUENCE</scope>
    <source>
        <strain evidence="3">DSM 15523</strain>
        <strain evidence="4 6">DSM 16476</strain>
    </source>
</reference>
<dbReference type="RefSeq" id="WP_057783781.1">
    <property type="nucleotide sequence ID" value="NZ_JAGGJQ010000002.1"/>
</dbReference>
<organism evidence="3 5">
    <name type="scientific">Formosa algae</name>
    <dbReference type="NCBI Taxonomy" id="225843"/>
    <lineage>
        <taxon>Bacteria</taxon>
        <taxon>Pseudomonadati</taxon>
        <taxon>Bacteroidota</taxon>
        <taxon>Flavobacteriia</taxon>
        <taxon>Flavobacteriales</taxon>
        <taxon>Flavobacteriaceae</taxon>
        <taxon>Formosa</taxon>
    </lineage>
</organism>
<dbReference type="SUPFAM" id="SSF88946">
    <property type="entry name" value="Sigma2 domain of RNA polymerase sigma factors"/>
    <property type="match status" value="1"/>
</dbReference>
<dbReference type="EMBL" id="JAGGJQ010000002">
    <property type="protein sequence ID" value="MBP1838875.1"/>
    <property type="molecule type" value="Genomic_DNA"/>
</dbReference>
<dbReference type="InterPro" id="IPR046531">
    <property type="entry name" value="DUF6596"/>
</dbReference>
<dbReference type="Proteomes" id="UP001138672">
    <property type="component" value="Unassembled WGS sequence"/>
</dbReference>
<gene>
    <name evidence="3" type="ORF">J2Z56_000781</name>
    <name evidence="4" type="ORF">J2Z57_000074</name>
</gene>
<dbReference type="Pfam" id="PF20239">
    <property type="entry name" value="DUF6596"/>
    <property type="match status" value="1"/>
</dbReference>
<proteinExistence type="predicted"/>
<name>A0A9X0YHE6_9FLAO</name>
<dbReference type="Gene3D" id="1.10.1740.10">
    <property type="match status" value="1"/>
</dbReference>
<dbReference type="GO" id="GO:0006352">
    <property type="term" value="P:DNA-templated transcription initiation"/>
    <property type="evidence" value="ECO:0007669"/>
    <property type="project" value="InterPro"/>
</dbReference>
<protein>
    <submittedName>
        <fullName evidence="3">RNA polymerase sigma-70 factor (ECF subfamily)</fullName>
    </submittedName>
</protein>
<evidence type="ECO:0000313" key="5">
    <source>
        <dbReference type="Proteomes" id="UP001138672"/>
    </source>
</evidence>
<evidence type="ECO:0000313" key="6">
    <source>
        <dbReference type="Proteomes" id="UP001231587"/>
    </source>
</evidence>
<comment type="caution">
    <text evidence="3">The sequence shown here is derived from an EMBL/GenBank/DDBJ whole genome shotgun (WGS) entry which is preliminary data.</text>
</comment>
<accession>A0A9X0YHE6</accession>
<feature type="domain" description="RNA polymerase sigma-70 region 2" evidence="1">
    <location>
        <begin position="10"/>
        <end position="79"/>
    </location>
</feature>
<dbReference type="Pfam" id="PF04542">
    <property type="entry name" value="Sigma70_r2"/>
    <property type="match status" value="1"/>
</dbReference>